<evidence type="ECO:0000313" key="1">
    <source>
        <dbReference type="EMBL" id="VEU74343.1"/>
    </source>
</evidence>
<dbReference type="InterPro" id="IPR005919">
    <property type="entry name" value="Pmev_kin_anim"/>
</dbReference>
<dbReference type="Gene3D" id="3.40.50.300">
    <property type="entry name" value="P-loop containing nucleotide triphosphate hydrolases"/>
    <property type="match status" value="1"/>
</dbReference>
<protein>
    <recommendedName>
        <fullName evidence="3">Phosphomevalonate kinase</fullName>
    </recommendedName>
</protein>
<proteinExistence type="predicted"/>
<reference evidence="1 2" key="1">
    <citation type="submission" date="2019-01" db="EMBL/GenBank/DDBJ databases">
        <authorList>
            <consortium name="Pathogen Informatics"/>
        </authorList>
    </citation>
    <scope>NUCLEOTIDE SEQUENCE [LARGE SCALE GENOMIC DNA]</scope>
    <source>
        <strain evidence="1 2">NCTC10181</strain>
    </source>
</reference>
<gene>
    <name evidence="1" type="ORF">NCTC10181_00180</name>
</gene>
<dbReference type="KEGG" id="mcit:NCTC10181_00180"/>
<evidence type="ECO:0008006" key="3">
    <source>
        <dbReference type="Google" id="ProtNLM"/>
    </source>
</evidence>
<keyword evidence="2" id="KW-1185">Reference proteome</keyword>
<dbReference type="EMBL" id="LR215036">
    <property type="protein sequence ID" value="VEU74343.1"/>
    <property type="molecule type" value="Genomic_DNA"/>
</dbReference>
<dbReference type="Pfam" id="PF04275">
    <property type="entry name" value="P-mevalo_kinase"/>
    <property type="match status" value="1"/>
</dbReference>
<sequence length="217" mass="25065">METKKNRHSIILINGKRRSGKGLLSKAIKELAEKKDYKDNVYILSFAQAIKKITESILVELKWDGENKEIVRPLWIAMGEVGRNIDNNIWCSRVMEKIKEIIKKVNKEGKNSLFLIDDLRFPNELDFFKGSLPELQEIAGPNAKVSVNAIRIQKFFDATKFVVGVDDNSTETSFDKIVNLCFDHIIPENILIDQHWTANFEKVNMYAKIIYDNYLGR</sequence>
<dbReference type="GO" id="GO:0005737">
    <property type="term" value="C:cytoplasm"/>
    <property type="evidence" value="ECO:0007669"/>
    <property type="project" value="InterPro"/>
</dbReference>
<evidence type="ECO:0000313" key="2">
    <source>
        <dbReference type="Proteomes" id="UP000290985"/>
    </source>
</evidence>
<dbReference type="GO" id="GO:0006695">
    <property type="term" value="P:cholesterol biosynthetic process"/>
    <property type="evidence" value="ECO:0007669"/>
    <property type="project" value="InterPro"/>
</dbReference>
<accession>A0A449B1A4</accession>
<dbReference type="OrthoDB" id="396914at2"/>
<organism evidence="1 2">
    <name type="scientific">Mycoplasmopsis citelli</name>
    <dbReference type="NCBI Taxonomy" id="171281"/>
    <lineage>
        <taxon>Bacteria</taxon>
        <taxon>Bacillati</taxon>
        <taxon>Mycoplasmatota</taxon>
        <taxon>Mycoplasmoidales</taxon>
        <taxon>Metamycoplasmataceae</taxon>
        <taxon>Mycoplasmopsis</taxon>
    </lineage>
</organism>
<dbReference type="InterPro" id="IPR027417">
    <property type="entry name" value="P-loop_NTPase"/>
</dbReference>
<dbReference type="GO" id="GO:0004631">
    <property type="term" value="F:phosphomevalonate kinase activity"/>
    <property type="evidence" value="ECO:0007669"/>
    <property type="project" value="InterPro"/>
</dbReference>
<dbReference type="AlphaFoldDB" id="A0A449B1A4"/>
<dbReference type="Proteomes" id="UP000290985">
    <property type="component" value="Chromosome"/>
</dbReference>
<name>A0A449B1A4_9BACT</name>
<dbReference type="RefSeq" id="WP_129725183.1">
    <property type="nucleotide sequence ID" value="NZ_CP101807.1"/>
</dbReference>